<protein>
    <submittedName>
        <fullName evidence="2">CSON001248 protein</fullName>
    </submittedName>
</protein>
<organism evidence="2">
    <name type="scientific">Culicoides sonorensis</name>
    <name type="common">Biting midge</name>
    <dbReference type="NCBI Taxonomy" id="179676"/>
    <lineage>
        <taxon>Eukaryota</taxon>
        <taxon>Metazoa</taxon>
        <taxon>Ecdysozoa</taxon>
        <taxon>Arthropoda</taxon>
        <taxon>Hexapoda</taxon>
        <taxon>Insecta</taxon>
        <taxon>Pterygota</taxon>
        <taxon>Neoptera</taxon>
        <taxon>Endopterygota</taxon>
        <taxon>Diptera</taxon>
        <taxon>Nematocera</taxon>
        <taxon>Chironomoidea</taxon>
        <taxon>Ceratopogonidae</taxon>
        <taxon>Ceratopogoninae</taxon>
        <taxon>Culicoides</taxon>
        <taxon>Monoculicoides</taxon>
    </lineage>
</organism>
<gene>
    <name evidence="2" type="primary">CSON001248</name>
</gene>
<proteinExistence type="predicted"/>
<sequence length="278" mass="32253">MIRIGFFLIFVIIPIIIATDSVVKFKKDQNSLYYFSLKRNAYNPNKNTSEICSCDIELQQSSLYPSHLFANLTIIDQIFHKINRPASTEQEMRQLKAPFIIGLTEHGDVKSIVTEVDESYRSLEIKNQVVQTLLLNKTLYKSLIDGNENDLTIEVDLSKQLPMGLCNASVHIDRTDTEYKVRIFVSADMCWELVVGNVRLTNNSKYEVVTTFDKNGLTLKELKENTLIEIEITTDGRRAHSTYEFYLKFKDFVPKKNYNMDQITEEHNEKELDKIILY</sequence>
<dbReference type="AlphaFoldDB" id="A0A336MKK5"/>
<evidence type="ECO:0000256" key="1">
    <source>
        <dbReference type="SAM" id="SignalP"/>
    </source>
</evidence>
<dbReference type="VEuPathDB" id="VectorBase:CSON001248"/>
<keyword evidence="1" id="KW-0732">Signal</keyword>
<feature type="signal peptide" evidence="1">
    <location>
        <begin position="1"/>
        <end position="18"/>
    </location>
</feature>
<reference evidence="2" key="1">
    <citation type="submission" date="2018-07" db="EMBL/GenBank/DDBJ databases">
        <authorList>
            <person name="Quirk P.G."/>
            <person name="Krulwich T.A."/>
        </authorList>
    </citation>
    <scope>NUCLEOTIDE SEQUENCE</scope>
</reference>
<feature type="chain" id="PRO_5016361434" evidence="1">
    <location>
        <begin position="19"/>
        <end position="278"/>
    </location>
</feature>
<dbReference type="EMBL" id="UFQT01001190">
    <property type="protein sequence ID" value="SSX29393.1"/>
    <property type="molecule type" value="Genomic_DNA"/>
</dbReference>
<name>A0A336MKK5_CULSO</name>
<evidence type="ECO:0000313" key="2">
    <source>
        <dbReference type="EMBL" id="SSX29393.1"/>
    </source>
</evidence>
<accession>A0A336MKK5</accession>